<evidence type="ECO:0000313" key="12">
    <source>
        <dbReference type="Proteomes" id="UP001219901"/>
    </source>
</evidence>
<feature type="transmembrane region" description="Helical" evidence="8">
    <location>
        <begin position="82"/>
        <end position="102"/>
    </location>
</feature>
<evidence type="ECO:0000256" key="6">
    <source>
        <dbReference type="ARBA" id="ARBA00022989"/>
    </source>
</evidence>
<reference evidence="11" key="2">
    <citation type="journal article" date="2023" name="Nat. Commun.">
        <title>Cultivation of marine bacteria of the SAR202 clade.</title>
        <authorList>
            <person name="Lim Y."/>
            <person name="Seo J.H."/>
            <person name="Giovannoni S.J."/>
            <person name="Kang I."/>
            <person name="Cho J.C."/>
        </authorList>
    </citation>
    <scope>NUCLEOTIDE SEQUENCE</scope>
    <source>
        <strain evidence="11">JH1073</strain>
    </source>
</reference>
<evidence type="ECO:0000259" key="9">
    <source>
        <dbReference type="Pfam" id="PF01578"/>
    </source>
</evidence>
<feature type="transmembrane region" description="Helical" evidence="8">
    <location>
        <begin position="114"/>
        <end position="132"/>
    </location>
</feature>
<dbReference type="PANTHER" id="PTHR30071:SF1">
    <property type="entry name" value="CYTOCHROME B_B6 PROTEIN-RELATED"/>
    <property type="match status" value="1"/>
</dbReference>
<comment type="subcellular location">
    <subcellularLocation>
        <location evidence="1">Membrane</location>
        <topology evidence="1">Multi-pass membrane protein</topology>
    </subcellularLocation>
</comment>
<comment type="similarity">
    <text evidence="2">Belongs to the CcmC/CycZ/HelC family.</text>
</comment>
<dbReference type="RefSeq" id="WP_342822250.1">
    <property type="nucleotide sequence ID" value="NZ_CP046146.1"/>
</dbReference>
<keyword evidence="6 8" id="KW-1133">Transmembrane helix</keyword>
<dbReference type="GO" id="GO:0017004">
    <property type="term" value="P:cytochrome complex assembly"/>
    <property type="evidence" value="ECO:0007669"/>
    <property type="project" value="UniProtKB-KW"/>
</dbReference>
<feature type="transmembrane region" description="Helical" evidence="8">
    <location>
        <begin position="12"/>
        <end position="31"/>
    </location>
</feature>
<dbReference type="GO" id="GO:0005886">
    <property type="term" value="C:plasma membrane"/>
    <property type="evidence" value="ECO:0007669"/>
    <property type="project" value="TreeGrafter"/>
</dbReference>
<evidence type="ECO:0000313" key="10">
    <source>
        <dbReference type="EMBL" id="MDG0866312.1"/>
    </source>
</evidence>
<proteinExistence type="inferred from homology"/>
<evidence type="ECO:0000256" key="7">
    <source>
        <dbReference type="ARBA" id="ARBA00023136"/>
    </source>
</evidence>
<dbReference type="Proteomes" id="UP001219901">
    <property type="component" value="Chromosome"/>
</dbReference>
<keyword evidence="4 8" id="KW-0812">Transmembrane</keyword>
<feature type="transmembrane region" description="Helical" evidence="8">
    <location>
        <begin position="190"/>
        <end position="209"/>
    </location>
</feature>
<keyword evidence="12" id="KW-1185">Reference proteome</keyword>
<feature type="transmembrane region" description="Helical" evidence="8">
    <location>
        <begin position="144"/>
        <end position="164"/>
    </location>
</feature>
<dbReference type="Proteomes" id="UP001321249">
    <property type="component" value="Unassembled WGS sequence"/>
</dbReference>
<dbReference type="InterPro" id="IPR002541">
    <property type="entry name" value="Cyt_c_assembly"/>
</dbReference>
<dbReference type="GO" id="GO:0015232">
    <property type="term" value="F:heme transmembrane transporter activity"/>
    <property type="evidence" value="ECO:0007669"/>
    <property type="project" value="InterPro"/>
</dbReference>
<evidence type="ECO:0000256" key="1">
    <source>
        <dbReference type="ARBA" id="ARBA00004141"/>
    </source>
</evidence>
<dbReference type="PRINTS" id="PR01386">
    <property type="entry name" value="CCMCBIOGNSIS"/>
</dbReference>
<reference evidence="12" key="3">
    <citation type="submission" date="2023-06" db="EMBL/GenBank/DDBJ databases">
        <title>Pangenomics reveal diversification of enzyme families and niche specialization in globally abundant SAR202 bacteria.</title>
        <authorList>
            <person name="Saw J.H.W."/>
        </authorList>
    </citation>
    <scope>NUCLEOTIDE SEQUENCE [LARGE SCALE GENOMIC DNA]</scope>
    <source>
        <strain evidence="12">JH1073</strain>
    </source>
</reference>
<name>A0AAJ5ZHU8_9CHLR</name>
<feature type="transmembrane region" description="Helical" evidence="8">
    <location>
        <begin position="51"/>
        <end position="70"/>
    </location>
</feature>
<gene>
    <name evidence="10" type="ORF">GKO46_04395</name>
    <name evidence="11" type="ORF">GKO48_04865</name>
</gene>
<dbReference type="EMBL" id="WMBE01000001">
    <property type="protein sequence ID" value="MDG0866312.1"/>
    <property type="molecule type" value="Genomic_DNA"/>
</dbReference>
<dbReference type="InterPro" id="IPR003557">
    <property type="entry name" value="Cyt_c_biogenesis_CcmC"/>
</dbReference>
<sequence length="238" mass="26256">MLNKVLDLLDPLLILSAALMGVALYLIFVWVPTETNQGAVQRILYFHVPVAWGSMMGIFVVSGSSFMYLWKKNEKWDRLAVASAEVGVIFGAMMLLSGMIWARPVWAVWWTGEAKLTTALILFFIYVAYLMFRAYFPPGTQRQRLAAIIGVIGAVDTPIIYFAANLWSQAHPPLVTGPAADAESALGSDLGTVLLASTLAFSFLFIYMVQTRYKIRKSEDDLVELKRASSASAMTGAN</sequence>
<dbReference type="Pfam" id="PF01578">
    <property type="entry name" value="Cytochrom_C_asm"/>
    <property type="match status" value="1"/>
</dbReference>
<evidence type="ECO:0000313" key="11">
    <source>
        <dbReference type="EMBL" id="WFG38971.1"/>
    </source>
</evidence>
<evidence type="ECO:0000256" key="5">
    <source>
        <dbReference type="ARBA" id="ARBA00022748"/>
    </source>
</evidence>
<dbReference type="InterPro" id="IPR045062">
    <property type="entry name" value="Cyt_c_biogenesis_CcsA/CcmC"/>
</dbReference>
<keyword evidence="5" id="KW-0201">Cytochrome c-type biogenesis</keyword>
<evidence type="ECO:0000256" key="2">
    <source>
        <dbReference type="ARBA" id="ARBA00005840"/>
    </source>
</evidence>
<reference evidence="12 13" key="1">
    <citation type="submission" date="2019-11" db="EMBL/GenBank/DDBJ databases">
        <authorList>
            <person name="Cho J.-C."/>
        </authorList>
    </citation>
    <scope>NUCLEOTIDE SEQUENCE [LARGE SCALE GENOMIC DNA]</scope>
    <source>
        <strain evidence="11 12">JH1073</strain>
        <strain evidence="10 13">JH702</strain>
    </source>
</reference>
<dbReference type="GO" id="GO:0020037">
    <property type="term" value="F:heme binding"/>
    <property type="evidence" value="ECO:0007669"/>
    <property type="project" value="InterPro"/>
</dbReference>
<organism evidence="11 12">
    <name type="scientific">Candidatus Lucifugimonas marina</name>
    <dbReference type="NCBI Taxonomy" id="3038979"/>
    <lineage>
        <taxon>Bacteria</taxon>
        <taxon>Bacillati</taxon>
        <taxon>Chloroflexota</taxon>
        <taxon>Dehalococcoidia</taxon>
        <taxon>SAR202 cluster</taxon>
        <taxon>Candidatus Lucifugimonadales</taxon>
        <taxon>Candidatus Lucifugimonadaceae</taxon>
        <taxon>Candidatus Lucifugimonas</taxon>
    </lineage>
</organism>
<dbReference type="PANTHER" id="PTHR30071">
    <property type="entry name" value="HEME EXPORTER PROTEIN C"/>
    <property type="match status" value="1"/>
</dbReference>
<protein>
    <recommendedName>
        <fullName evidence="3">Heme exporter protein C</fullName>
    </recommendedName>
</protein>
<dbReference type="AlphaFoldDB" id="A0AAJ5ZHU8"/>
<dbReference type="EMBL" id="CP046147">
    <property type="protein sequence ID" value="WFG38971.1"/>
    <property type="molecule type" value="Genomic_DNA"/>
</dbReference>
<evidence type="ECO:0000313" key="13">
    <source>
        <dbReference type="Proteomes" id="UP001321249"/>
    </source>
</evidence>
<feature type="domain" description="Cytochrome c assembly protein" evidence="9">
    <location>
        <begin position="15"/>
        <end position="169"/>
    </location>
</feature>
<accession>A0AAJ5ZHU8</accession>
<keyword evidence="7 8" id="KW-0472">Membrane</keyword>
<evidence type="ECO:0000256" key="3">
    <source>
        <dbReference type="ARBA" id="ARBA00016463"/>
    </source>
</evidence>
<evidence type="ECO:0000256" key="8">
    <source>
        <dbReference type="SAM" id="Phobius"/>
    </source>
</evidence>
<evidence type="ECO:0000256" key="4">
    <source>
        <dbReference type="ARBA" id="ARBA00022692"/>
    </source>
</evidence>